<protein>
    <submittedName>
        <fullName evidence="2">Uncharacterized protein</fullName>
    </submittedName>
</protein>
<dbReference type="RefSeq" id="WP_171163829.1">
    <property type="nucleotide sequence ID" value="NZ_CP053073.1"/>
</dbReference>
<name>A0A6M4HDG7_9PROT</name>
<dbReference type="EMBL" id="CP053073">
    <property type="protein sequence ID" value="QJR16037.1"/>
    <property type="molecule type" value="Genomic_DNA"/>
</dbReference>
<keyword evidence="1" id="KW-0472">Membrane</keyword>
<dbReference type="InParanoid" id="A0A6M4HDG7"/>
<dbReference type="Proteomes" id="UP000503096">
    <property type="component" value="Chromosome"/>
</dbReference>
<accession>A0A6M4HDG7</accession>
<feature type="transmembrane region" description="Helical" evidence="1">
    <location>
        <begin position="56"/>
        <end position="75"/>
    </location>
</feature>
<reference evidence="2 3" key="1">
    <citation type="submission" date="2020-04" db="EMBL/GenBank/DDBJ databases">
        <title>Usitatibacter rugosus gen. nov., sp. nov. and Usitatibacter palustris sp. nov., novel members of Usitatibacteraceae fam. nov. within the order Nitrosomonadales isolated from soil.</title>
        <authorList>
            <person name="Huber K.J."/>
            <person name="Neumann-Schaal M."/>
            <person name="Geppert A."/>
            <person name="Luckner M."/>
            <person name="Wanner G."/>
            <person name="Overmann J."/>
        </authorList>
    </citation>
    <scope>NUCLEOTIDE SEQUENCE [LARGE SCALE GENOMIC DNA]</scope>
    <source>
        <strain evidence="2 3">Swamp67</strain>
    </source>
</reference>
<dbReference type="KEGG" id="upl:DSM104440_02865"/>
<feature type="transmembrane region" description="Helical" evidence="1">
    <location>
        <begin position="232"/>
        <end position="251"/>
    </location>
</feature>
<evidence type="ECO:0000256" key="1">
    <source>
        <dbReference type="SAM" id="Phobius"/>
    </source>
</evidence>
<organism evidence="2 3">
    <name type="scientific">Usitatibacter palustris</name>
    <dbReference type="NCBI Taxonomy" id="2732487"/>
    <lineage>
        <taxon>Bacteria</taxon>
        <taxon>Pseudomonadati</taxon>
        <taxon>Pseudomonadota</taxon>
        <taxon>Betaproteobacteria</taxon>
        <taxon>Nitrosomonadales</taxon>
        <taxon>Usitatibacteraceae</taxon>
        <taxon>Usitatibacter</taxon>
    </lineage>
</organism>
<sequence length="272" mass="28027">MAAKETWTRDGVKRRLLARFYTRFHMSLILASSAMAAMVTNWALLQIGVGSMLARYPVAIAMAYVTFLGCVGLWLRYVGLGGKDRQEDGSHLLDGADVPNIRIGGSSGGGGGGGGLGGRGGSFDGGGASTAWTEGSANARMPMVAVADGKGGSDLGKGLGDIAGGGDGDFALLLLAIALILAILAASGYLIFMAPDILTEAAFGALLAGTLAKRSRREDAGGWVSGVVKKTWWPFALVLLVAMILAGYCAAHYPQAKTIRQAFDAATSKIEP</sequence>
<feature type="transmembrane region" description="Helical" evidence="1">
    <location>
        <begin position="170"/>
        <end position="192"/>
    </location>
</feature>
<dbReference type="AlphaFoldDB" id="A0A6M4HDG7"/>
<evidence type="ECO:0000313" key="2">
    <source>
        <dbReference type="EMBL" id="QJR16037.1"/>
    </source>
</evidence>
<keyword evidence="1" id="KW-0812">Transmembrane</keyword>
<feature type="transmembrane region" description="Helical" evidence="1">
    <location>
        <begin position="20"/>
        <end position="44"/>
    </location>
</feature>
<keyword evidence="3" id="KW-1185">Reference proteome</keyword>
<evidence type="ECO:0000313" key="3">
    <source>
        <dbReference type="Proteomes" id="UP000503096"/>
    </source>
</evidence>
<keyword evidence="1" id="KW-1133">Transmembrane helix</keyword>
<gene>
    <name evidence="2" type="ORF">DSM104440_02865</name>
</gene>
<proteinExistence type="predicted"/>